<keyword evidence="2" id="KW-1185">Reference proteome</keyword>
<protein>
    <submittedName>
        <fullName evidence="1">Uncharacterized protein</fullName>
    </submittedName>
</protein>
<accession>A0ABD0YIN6</accession>
<dbReference type="Proteomes" id="UP001558652">
    <property type="component" value="Unassembled WGS sequence"/>
</dbReference>
<dbReference type="EMBL" id="JBFDAA010000019">
    <property type="protein sequence ID" value="KAL1115769.1"/>
    <property type="molecule type" value="Genomic_DNA"/>
</dbReference>
<dbReference type="AlphaFoldDB" id="A0ABD0YIN6"/>
<reference evidence="1 2" key="1">
    <citation type="submission" date="2024-07" db="EMBL/GenBank/DDBJ databases">
        <title>Chromosome-level genome assembly of the water stick insect Ranatra chinensis (Heteroptera: Nepidae).</title>
        <authorList>
            <person name="Liu X."/>
        </authorList>
    </citation>
    <scope>NUCLEOTIDE SEQUENCE [LARGE SCALE GENOMIC DNA]</scope>
    <source>
        <strain evidence="1">Cailab_2021Rc</strain>
        <tissue evidence="1">Muscle</tissue>
    </source>
</reference>
<proteinExistence type="predicted"/>
<evidence type="ECO:0000313" key="1">
    <source>
        <dbReference type="EMBL" id="KAL1115769.1"/>
    </source>
</evidence>
<sequence>MPELPKSHQDRCFPVRGVYRVYEDTVRPVLLGRIGSEAIDPCTGRHPVYKYLAGDGGRLVGTELWFSAEGVVSRVANVSFECRLSNLTDPIVTNRSVELVPRRVKLPDPMAQARNVSLKSAAYRKNIKEKGVGGVAYNPEFVLGTEYLKEWTGGRNGPDPPVRVYSSFANFTKFVKTLLDHFLMPFPPLKRFCRELLDLSSKIRNKARFIKRFTFRYEEHTAN</sequence>
<comment type="caution">
    <text evidence="1">The sequence shown here is derived from an EMBL/GenBank/DDBJ whole genome shotgun (WGS) entry which is preliminary data.</text>
</comment>
<evidence type="ECO:0000313" key="2">
    <source>
        <dbReference type="Proteomes" id="UP001558652"/>
    </source>
</evidence>
<name>A0ABD0YIN6_9HEMI</name>
<organism evidence="1 2">
    <name type="scientific">Ranatra chinensis</name>
    <dbReference type="NCBI Taxonomy" id="642074"/>
    <lineage>
        <taxon>Eukaryota</taxon>
        <taxon>Metazoa</taxon>
        <taxon>Ecdysozoa</taxon>
        <taxon>Arthropoda</taxon>
        <taxon>Hexapoda</taxon>
        <taxon>Insecta</taxon>
        <taxon>Pterygota</taxon>
        <taxon>Neoptera</taxon>
        <taxon>Paraneoptera</taxon>
        <taxon>Hemiptera</taxon>
        <taxon>Heteroptera</taxon>
        <taxon>Panheteroptera</taxon>
        <taxon>Nepomorpha</taxon>
        <taxon>Nepidae</taxon>
        <taxon>Ranatrinae</taxon>
        <taxon>Ranatra</taxon>
    </lineage>
</organism>
<gene>
    <name evidence="1" type="ORF">AAG570_006059</name>
</gene>